<feature type="non-terminal residue" evidence="1">
    <location>
        <position position="98"/>
    </location>
</feature>
<dbReference type="EMBL" id="ASPP01005869">
    <property type="protein sequence ID" value="ETO29737.1"/>
    <property type="molecule type" value="Genomic_DNA"/>
</dbReference>
<evidence type="ECO:0000313" key="1">
    <source>
        <dbReference type="EMBL" id="ETO29737.1"/>
    </source>
</evidence>
<name>X6NWS0_RETFI</name>
<keyword evidence="2" id="KW-1185">Reference proteome</keyword>
<dbReference type="AlphaFoldDB" id="X6NWS0"/>
<proteinExistence type="predicted"/>
<gene>
    <name evidence="1" type="ORF">RFI_07383</name>
</gene>
<comment type="caution">
    <text evidence="1">The sequence shown here is derived from an EMBL/GenBank/DDBJ whole genome shotgun (WGS) entry which is preliminary data.</text>
</comment>
<reference evidence="1 2" key="1">
    <citation type="journal article" date="2013" name="Curr. Biol.">
        <title>The Genome of the Foraminiferan Reticulomyxa filosa.</title>
        <authorList>
            <person name="Glockner G."/>
            <person name="Hulsmann N."/>
            <person name="Schleicher M."/>
            <person name="Noegel A.A."/>
            <person name="Eichinger L."/>
            <person name="Gallinger C."/>
            <person name="Pawlowski J."/>
            <person name="Sierra R."/>
            <person name="Euteneuer U."/>
            <person name="Pillet L."/>
            <person name="Moustafa A."/>
            <person name="Platzer M."/>
            <person name="Groth M."/>
            <person name="Szafranski K."/>
            <person name="Schliwa M."/>
        </authorList>
    </citation>
    <scope>NUCLEOTIDE SEQUENCE [LARGE SCALE GENOMIC DNA]</scope>
</reference>
<dbReference type="Proteomes" id="UP000023152">
    <property type="component" value="Unassembled WGS sequence"/>
</dbReference>
<evidence type="ECO:0000313" key="2">
    <source>
        <dbReference type="Proteomes" id="UP000023152"/>
    </source>
</evidence>
<accession>X6NWS0</accession>
<organism evidence="1 2">
    <name type="scientific">Reticulomyxa filosa</name>
    <dbReference type="NCBI Taxonomy" id="46433"/>
    <lineage>
        <taxon>Eukaryota</taxon>
        <taxon>Sar</taxon>
        <taxon>Rhizaria</taxon>
        <taxon>Retaria</taxon>
        <taxon>Foraminifera</taxon>
        <taxon>Monothalamids</taxon>
        <taxon>Reticulomyxidae</taxon>
        <taxon>Reticulomyxa</taxon>
    </lineage>
</organism>
<protein>
    <submittedName>
        <fullName evidence="1">Uncharacterized protein</fullName>
    </submittedName>
</protein>
<sequence length="98" mass="11401">MSAIRNNNNNNNNNNKQTYTKSCAEIGTWIKKWRENASIENRLSELSLQTQMCRKKINTIEEGIQIKDDQEEKVIITDAITSQIDVQEKNWKVSEESL</sequence>